<gene>
    <name evidence="1" type="ORF">H4R34_005425</name>
</gene>
<accession>A0A9W8AYX6</accession>
<feature type="non-terminal residue" evidence="1">
    <location>
        <position position="140"/>
    </location>
</feature>
<comment type="caution">
    <text evidence="1">The sequence shown here is derived from an EMBL/GenBank/DDBJ whole genome shotgun (WGS) entry which is preliminary data.</text>
</comment>
<keyword evidence="2" id="KW-1185">Reference proteome</keyword>
<evidence type="ECO:0000313" key="2">
    <source>
        <dbReference type="Proteomes" id="UP001151582"/>
    </source>
</evidence>
<name>A0A9W8AYX6_9FUNG</name>
<evidence type="ECO:0000313" key="1">
    <source>
        <dbReference type="EMBL" id="KAJ1972391.1"/>
    </source>
</evidence>
<organism evidence="1 2">
    <name type="scientific">Dimargaris verticillata</name>
    <dbReference type="NCBI Taxonomy" id="2761393"/>
    <lineage>
        <taxon>Eukaryota</taxon>
        <taxon>Fungi</taxon>
        <taxon>Fungi incertae sedis</taxon>
        <taxon>Zoopagomycota</taxon>
        <taxon>Kickxellomycotina</taxon>
        <taxon>Dimargaritomycetes</taxon>
        <taxon>Dimargaritales</taxon>
        <taxon>Dimargaritaceae</taxon>
        <taxon>Dimargaris</taxon>
    </lineage>
</organism>
<sequence>MDIPALVKKYIAVINHANFVALLQECHDELINKLLINKISHDDPTRAQYFFNDVVAFQVIPELIVAHVVKGYYDEVLVFINEMLENPHLQRFWTRVPADTSLDYYELAVYMALSRTMDDNAEQFTKHVIDTYKLLDNGLA</sequence>
<proteinExistence type="predicted"/>
<reference evidence="1" key="1">
    <citation type="submission" date="2022-07" db="EMBL/GenBank/DDBJ databases">
        <title>Phylogenomic reconstructions and comparative analyses of Kickxellomycotina fungi.</title>
        <authorList>
            <person name="Reynolds N.K."/>
            <person name="Stajich J.E."/>
            <person name="Barry K."/>
            <person name="Grigoriev I.V."/>
            <person name="Crous P."/>
            <person name="Smith M.E."/>
        </authorList>
    </citation>
    <scope>NUCLEOTIDE SEQUENCE</scope>
    <source>
        <strain evidence="1">RSA 567</strain>
    </source>
</reference>
<dbReference type="Proteomes" id="UP001151582">
    <property type="component" value="Unassembled WGS sequence"/>
</dbReference>
<dbReference type="EMBL" id="JANBQB010001069">
    <property type="protein sequence ID" value="KAJ1972391.1"/>
    <property type="molecule type" value="Genomic_DNA"/>
</dbReference>
<dbReference type="AlphaFoldDB" id="A0A9W8AYX6"/>
<protein>
    <submittedName>
        <fullName evidence="1">Uncharacterized protein</fullName>
    </submittedName>
</protein>